<dbReference type="Gene3D" id="3.10.105.10">
    <property type="entry name" value="Dipeptide-binding Protein, Domain 3"/>
    <property type="match status" value="1"/>
</dbReference>
<dbReference type="HOGENOM" id="CLU_017028_7_4_11"/>
<gene>
    <name evidence="8" type="ordered locus">Cwoe_5706</name>
</gene>
<sequence length="552" mass="58752" precursor="true">MESIRKRPLAAIAACALLAAGTTACGGATRSSSSTQGGGTTAGGGVALSDGTPAPAGDVDKVTWAVYAEPASLDWAFANDFPPLEIGANVCESLSAVTPEMEIVPALATGWRAPNPKTLVYTLRDGVRFHSGAPLTSEDVAYSLGRNLDRSVGSYYAGAYANVSKIEATGPNEVTIKLERPDAQLPSALATPAGRIESKAFLEQRGRSYGTPEGGIDCTGPFSFGSWTKGQSVTLERFDGYWDAERVPKIAQLEVDFIADPAARVNALASGTIDGTYQVPTSGFKRLGSSPTGTLSFGRAAGSYVAMVTSLDGPLRDVRIRRALSLAINRDGIISSVLDGAAEPLKAPVAPGAWGYAKETYRAAYDALPEPSGSVEEAKRLVQEAGAPSEPITVAITRDREEMPTIAAEMQRAAREIGLQLEIKSLAGNSYNALYSDAKARDGVDMLFSQWVPDFPDPLQLYQYMRGDNFYGYARWEDPDFMRLTSEAAGTADEEQRARLIAEAQERAVEAQIWIPLYTPYNPVFLNKRITGAPTSAVNLTYSWAADLGATG</sequence>
<dbReference type="PANTHER" id="PTHR30290">
    <property type="entry name" value="PERIPLASMIC BINDING COMPONENT OF ABC TRANSPORTER"/>
    <property type="match status" value="1"/>
</dbReference>
<dbReference type="SUPFAM" id="SSF53850">
    <property type="entry name" value="Periplasmic binding protein-like II"/>
    <property type="match status" value="1"/>
</dbReference>
<keyword evidence="9" id="KW-1185">Reference proteome</keyword>
<dbReference type="GO" id="GO:0030313">
    <property type="term" value="C:cell envelope"/>
    <property type="evidence" value="ECO:0007669"/>
    <property type="project" value="UniProtKB-SubCell"/>
</dbReference>
<feature type="signal peptide" evidence="6">
    <location>
        <begin position="1"/>
        <end position="24"/>
    </location>
</feature>
<dbReference type="GO" id="GO:0015833">
    <property type="term" value="P:peptide transport"/>
    <property type="evidence" value="ECO:0007669"/>
    <property type="project" value="TreeGrafter"/>
</dbReference>
<evidence type="ECO:0000256" key="6">
    <source>
        <dbReference type="SAM" id="SignalP"/>
    </source>
</evidence>
<feature type="chain" id="PRO_5039705958" evidence="6">
    <location>
        <begin position="25"/>
        <end position="552"/>
    </location>
</feature>
<dbReference type="Pfam" id="PF00496">
    <property type="entry name" value="SBP_bac_5"/>
    <property type="match status" value="1"/>
</dbReference>
<evidence type="ECO:0000256" key="3">
    <source>
        <dbReference type="ARBA" id="ARBA00022448"/>
    </source>
</evidence>
<dbReference type="InterPro" id="IPR030678">
    <property type="entry name" value="Peptide/Ni-bd"/>
</dbReference>
<evidence type="ECO:0000256" key="5">
    <source>
        <dbReference type="SAM" id="MobiDB-lite"/>
    </source>
</evidence>
<dbReference type="InterPro" id="IPR039424">
    <property type="entry name" value="SBP_5"/>
</dbReference>
<evidence type="ECO:0000313" key="8">
    <source>
        <dbReference type="EMBL" id="ADB54107.1"/>
    </source>
</evidence>
<dbReference type="GO" id="GO:0043190">
    <property type="term" value="C:ATP-binding cassette (ABC) transporter complex"/>
    <property type="evidence" value="ECO:0007669"/>
    <property type="project" value="InterPro"/>
</dbReference>
<dbReference type="Proteomes" id="UP000008229">
    <property type="component" value="Chromosome"/>
</dbReference>
<evidence type="ECO:0000256" key="4">
    <source>
        <dbReference type="ARBA" id="ARBA00022729"/>
    </source>
</evidence>
<reference evidence="9" key="2">
    <citation type="submission" date="2010-01" db="EMBL/GenBank/DDBJ databases">
        <title>The complete genome of Conexibacter woesei DSM 14684.</title>
        <authorList>
            <consortium name="US DOE Joint Genome Institute (JGI-PGF)"/>
            <person name="Lucas S."/>
            <person name="Copeland A."/>
            <person name="Lapidus A."/>
            <person name="Glavina del Rio T."/>
            <person name="Dalin E."/>
            <person name="Tice H."/>
            <person name="Bruce D."/>
            <person name="Goodwin L."/>
            <person name="Pitluck S."/>
            <person name="Kyrpides N."/>
            <person name="Mavromatis K."/>
            <person name="Ivanova N."/>
            <person name="Mikhailova N."/>
            <person name="Chertkov O."/>
            <person name="Brettin T."/>
            <person name="Detter J.C."/>
            <person name="Han C."/>
            <person name="Larimer F."/>
            <person name="Land M."/>
            <person name="Hauser L."/>
            <person name="Markowitz V."/>
            <person name="Cheng J.-F."/>
            <person name="Hugenholtz P."/>
            <person name="Woyke T."/>
            <person name="Wu D."/>
            <person name="Pukall R."/>
            <person name="Steenblock K."/>
            <person name="Schneider S."/>
            <person name="Klenk H.-P."/>
            <person name="Eisen J.A."/>
        </authorList>
    </citation>
    <scope>NUCLEOTIDE SEQUENCE [LARGE SCALE GENOMIC DNA]</scope>
    <source>
        <strain evidence="9">DSM 14684 / CIP 108061 / JCM 11494 / NBRC 100937 / ID131577</strain>
    </source>
</reference>
<accession>D3F1S6</accession>
<feature type="compositionally biased region" description="Gly residues" evidence="5">
    <location>
        <begin position="36"/>
        <end position="46"/>
    </location>
</feature>
<comment type="subcellular location">
    <subcellularLocation>
        <location evidence="1">Cell envelope</location>
    </subcellularLocation>
</comment>
<dbReference type="AlphaFoldDB" id="D3F1S6"/>
<dbReference type="InterPro" id="IPR000914">
    <property type="entry name" value="SBP_5_dom"/>
</dbReference>
<dbReference type="Gene3D" id="3.90.76.10">
    <property type="entry name" value="Dipeptide-binding Protein, Domain 1"/>
    <property type="match status" value="1"/>
</dbReference>
<comment type="similarity">
    <text evidence="2">Belongs to the bacterial solute-binding protein 5 family.</text>
</comment>
<dbReference type="GO" id="GO:1904680">
    <property type="term" value="F:peptide transmembrane transporter activity"/>
    <property type="evidence" value="ECO:0007669"/>
    <property type="project" value="TreeGrafter"/>
</dbReference>
<name>D3F1S6_CONWI</name>
<reference evidence="8 9" key="1">
    <citation type="journal article" date="2010" name="Stand. Genomic Sci.">
        <title>Complete genome sequence of Conexibacter woesei type strain (ID131577).</title>
        <authorList>
            <person name="Pukall R."/>
            <person name="Lapidus A."/>
            <person name="Glavina Del Rio T."/>
            <person name="Copeland A."/>
            <person name="Tice H."/>
            <person name="Cheng J.-F."/>
            <person name="Lucas S."/>
            <person name="Chen F."/>
            <person name="Nolan M."/>
            <person name="Bruce D."/>
            <person name="Goodwin L."/>
            <person name="Pitluck S."/>
            <person name="Mavromatis K."/>
            <person name="Ivanova N."/>
            <person name="Ovchinnikova G."/>
            <person name="Pati A."/>
            <person name="Chen A."/>
            <person name="Palaniappan K."/>
            <person name="Land M."/>
            <person name="Hauser L."/>
            <person name="Chang Y.-J."/>
            <person name="Jeffries C.D."/>
            <person name="Chain P."/>
            <person name="Meincke L."/>
            <person name="Sims D."/>
            <person name="Brettin T."/>
            <person name="Detter J.C."/>
            <person name="Rohde M."/>
            <person name="Goeker M."/>
            <person name="Bristow J."/>
            <person name="Eisen J.A."/>
            <person name="Markowitz V."/>
            <person name="Kyrpides N.C."/>
            <person name="Klenk H.-P."/>
            <person name="Hugenholtz P."/>
        </authorList>
    </citation>
    <scope>NUCLEOTIDE SEQUENCE [LARGE SCALE GENOMIC DNA]</scope>
    <source>
        <strain evidence="9">DSM 14684 / CIP 108061 / JCM 11494 / NBRC 100937 / ID131577</strain>
    </source>
</reference>
<dbReference type="OrthoDB" id="9046151at2"/>
<keyword evidence="4 6" id="KW-0732">Signal</keyword>
<protein>
    <submittedName>
        <fullName evidence="8">Extracellular solute-binding protein family 5</fullName>
    </submittedName>
</protein>
<dbReference type="KEGG" id="cwo:Cwoe_5706"/>
<dbReference type="PANTHER" id="PTHR30290:SF10">
    <property type="entry name" value="PERIPLASMIC OLIGOPEPTIDE-BINDING PROTEIN-RELATED"/>
    <property type="match status" value="1"/>
</dbReference>
<evidence type="ECO:0000256" key="1">
    <source>
        <dbReference type="ARBA" id="ARBA00004196"/>
    </source>
</evidence>
<feature type="domain" description="Solute-binding protein family 5" evidence="7">
    <location>
        <begin position="102"/>
        <end position="468"/>
    </location>
</feature>
<dbReference type="eggNOG" id="COG0747">
    <property type="taxonomic scope" value="Bacteria"/>
</dbReference>
<dbReference type="CDD" id="cd00995">
    <property type="entry name" value="PBP2_NikA_DppA_OppA_like"/>
    <property type="match status" value="1"/>
</dbReference>
<feature type="region of interest" description="Disordered" evidence="5">
    <location>
        <begin position="28"/>
        <end position="52"/>
    </location>
</feature>
<evidence type="ECO:0000313" key="9">
    <source>
        <dbReference type="Proteomes" id="UP000008229"/>
    </source>
</evidence>
<proteinExistence type="inferred from homology"/>
<dbReference type="EMBL" id="CP001854">
    <property type="protein sequence ID" value="ADB54107.1"/>
    <property type="molecule type" value="Genomic_DNA"/>
</dbReference>
<keyword evidence="3" id="KW-0813">Transport</keyword>
<dbReference type="Gene3D" id="3.40.190.10">
    <property type="entry name" value="Periplasmic binding protein-like II"/>
    <property type="match status" value="1"/>
</dbReference>
<dbReference type="PIRSF" id="PIRSF002741">
    <property type="entry name" value="MppA"/>
    <property type="match status" value="1"/>
</dbReference>
<evidence type="ECO:0000256" key="2">
    <source>
        <dbReference type="ARBA" id="ARBA00005695"/>
    </source>
</evidence>
<organism evidence="8 9">
    <name type="scientific">Conexibacter woesei (strain DSM 14684 / CCUG 47730 / CIP 108061 / JCM 11494 / NBRC 100937 / ID131577)</name>
    <dbReference type="NCBI Taxonomy" id="469383"/>
    <lineage>
        <taxon>Bacteria</taxon>
        <taxon>Bacillati</taxon>
        <taxon>Actinomycetota</taxon>
        <taxon>Thermoleophilia</taxon>
        <taxon>Solirubrobacterales</taxon>
        <taxon>Conexibacteraceae</taxon>
        <taxon>Conexibacter</taxon>
    </lineage>
</organism>
<evidence type="ECO:0000259" key="7">
    <source>
        <dbReference type="Pfam" id="PF00496"/>
    </source>
</evidence>
<dbReference type="PROSITE" id="PS51257">
    <property type="entry name" value="PROKAR_LIPOPROTEIN"/>
    <property type="match status" value="1"/>
</dbReference>
<dbReference type="RefSeq" id="WP_012937158.1">
    <property type="nucleotide sequence ID" value="NC_013739.1"/>
</dbReference>
<dbReference type="GO" id="GO:0042597">
    <property type="term" value="C:periplasmic space"/>
    <property type="evidence" value="ECO:0007669"/>
    <property type="project" value="UniProtKB-ARBA"/>
</dbReference>
<dbReference type="STRING" id="469383.Cwoe_5706"/>